<dbReference type="GO" id="GO:0005840">
    <property type="term" value="C:ribosome"/>
    <property type="evidence" value="ECO:0007669"/>
    <property type="project" value="UniProtKB-KW"/>
</dbReference>
<evidence type="ECO:0000259" key="1">
    <source>
        <dbReference type="Pfam" id="PF01248"/>
    </source>
</evidence>
<dbReference type="EMBL" id="ARZA01000138">
    <property type="protein sequence ID" value="EOD00622.1"/>
    <property type="molecule type" value="Genomic_DNA"/>
</dbReference>
<evidence type="ECO:0000313" key="3">
    <source>
        <dbReference type="Proteomes" id="UP000013378"/>
    </source>
</evidence>
<dbReference type="SUPFAM" id="SSF55315">
    <property type="entry name" value="L30e-like"/>
    <property type="match status" value="1"/>
</dbReference>
<reference evidence="2 3" key="1">
    <citation type="journal article" date="2015" name="Geomicrobiol. J.">
        <title>Caldisalinibacter kiritimatiensis gen. nov., sp. nov., a moderately thermohalophilic thiosulfate-reducing bacterium from a hypersaline microbial mat.</title>
        <authorList>
            <person name="Ben Hania W."/>
            <person name="Joseph M."/>
            <person name="Fiebig A."/>
            <person name="Bunk B."/>
            <person name="Klenk H.-P."/>
            <person name="Fardeau M.-L."/>
            <person name="Spring S."/>
        </authorList>
    </citation>
    <scope>NUCLEOTIDE SEQUENCE [LARGE SCALE GENOMIC DNA]</scope>
    <source>
        <strain evidence="2 3">L21-TH-D2</strain>
    </source>
</reference>
<sequence>MKRIYSMLGLGRKAGFIETGGTACELSIKKKKCNLLIIAINASQNTKDKFMSLCKRYKIKYILFGDKELLGKSTGKESISIIAITDKQFTESLIKKLST</sequence>
<feature type="domain" description="Ribosomal protein eL8/eL30/eS12/Gadd45" evidence="1">
    <location>
        <begin position="4"/>
        <end position="89"/>
    </location>
</feature>
<keyword evidence="2" id="KW-0687">Ribonucleoprotein</keyword>
<dbReference type="OrthoDB" id="9794863at2"/>
<dbReference type="AlphaFoldDB" id="R1AVE0"/>
<gene>
    <name evidence="2" type="ORF">L21TH_1336</name>
</gene>
<dbReference type="Pfam" id="PF01248">
    <property type="entry name" value="Ribosomal_L7Ae"/>
    <property type="match status" value="1"/>
</dbReference>
<dbReference type="Gene3D" id="3.30.1330.30">
    <property type="match status" value="1"/>
</dbReference>
<dbReference type="STRING" id="1304284.L21TH_1336"/>
<name>R1AVE0_9FIRM</name>
<proteinExistence type="predicted"/>
<dbReference type="InterPro" id="IPR029064">
    <property type="entry name" value="Ribosomal_eL30-like_sf"/>
</dbReference>
<keyword evidence="3" id="KW-1185">Reference proteome</keyword>
<accession>R1AVE0</accession>
<evidence type="ECO:0000313" key="2">
    <source>
        <dbReference type="EMBL" id="EOD00622.1"/>
    </source>
</evidence>
<keyword evidence="2" id="KW-0689">Ribosomal protein</keyword>
<protein>
    <submittedName>
        <fullName evidence="2">Ribosomal protein L7Ae/L30e/S12e/Gadd45</fullName>
    </submittedName>
</protein>
<dbReference type="eggNOG" id="COG1358">
    <property type="taxonomic scope" value="Bacteria"/>
</dbReference>
<comment type="caution">
    <text evidence="2">The sequence shown here is derived from an EMBL/GenBank/DDBJ whole genome shotgun (WGS) entry which is preliminary data.</text>
</comment>
<dbReference type="InterPro" id="IPR004038">
    <property type="entry name" value="Ribosomal_eL8/eL30/eS12/Gad45"/>
</dbReference>
<dbReference type="Proteomes" id="UP000013378">
    <property type="component" value="Unassembled WGS sequence"/>
</dbReference>
<dbReference type="RefSeq" id="WP_006312325.1">
    <property type="nucleotide sequence ID" value="NZ_ARZA01000138.1"/>
</dbReference>
<organism evidence="2 3">
    <name type="scientific">Caldisalinibacter kiritimatiensis</name>
    <dbReference type="NCBI Taxonomy" id="1304284"/>
    <lineage>
        <taxon>Bacteria</taxon>
        <taxon>Bacillati</taxon>
        <taxon>Bacillota</taxon>
        <taxon>Tissierellia</taxon>
        <taxon>Tissierellales</taxon>
        <taxon>Thermohalobacteraceae</taxon>
        <taxon>Caldisalinibacter</taxon>
    </lineage>
</organism>